<sequence length="690" mass="77787">MARIFNSAVMPYGDRFVGVFRGEQTNGVPYIYLGWSKDAIHWDFEPNKIPFVDGDGKPFMPIYAYDPRLVKVEDTYYIIWCQDFYGAAIGVAKTQDFKTFVRIENPFLPFNRNAVLFPRKIHGNFVMMSRPSDSGHTPFGDIFISESPDMMYWGRHRHVMSRGNNWWEGLKIGGGAAPIETSEGWLLFYHGVTQTCNGYVYSIGGAILDIDNPSIVKYRCQNYLLTPEEWFEERGFVPNVTFPLRHAARSRNGPHRRVLRRGGQLRGPGLRQSGRNHRLHQGQQQNHLRRYGNRPPVSGDKRGRRRNTMSKFALSPLFTDHAVLCRGKEIRLFGTAEEGQRLTLSLNDGGGRLLARDTAEAHDGRFCFRLPPQAAQADCSLILSNGSSSMVYTDIAIGDVYLAGGQSNMELELQNADEGPALIANHLNPRVRYFNVPKFARFSPEMEEANKNARWITVAPGTAKDMSAVAYFFAMKLQAHLNVPVGIIDCYWGGTSVTCWMDEEALLRTAEGARYVREYQERWAGKSMAQYLEEEGAFFSGLDEWAKKADALKAAHPEYTTKEINAEIGPCPPWNPPVGEGSPFRPDGLVHTMLEQVIPATLTGVLFYQGEEDTWRTGKYDILLSSFILRLREKFMDGELPFLNVQLPMWIDGAAVEDSKLWPPRAPGPMEGIPQSPEHRPGRAVGSGRV</sequence>
<keyword evidence="5" id="KW-0326">Glycosidase</keyword>
<feature type="region of interest" description="Disordered" evidence="4">
    <location>
        <begin position="661"/>
        <end position="690"/>
    </location>
</feature>
<dbReference type="Gene3D" id="3.40.50.1110">
    <property type="entry name" value="SGNH hydrolase"/>
    <property type="match status" value="1"/>
</dbReference>
<keyword evidence="5" id="KW-0378">Hydrolase</keyword>
<dbReference type="GO" id="GO:0016757">
    <property type="term" value="F:glycosyltransferase activity"/>
    <property type="evidence" value="ECO:0007669"/>
    <property type="project" value="UniProtKB-KW"/>
</dbReference>
<dbReference type="InterPro" id="IPR023296">
    <property type="entry name" value="Glyco_hydro_beta-prop_sf"/>
</dbReference>
<proteinExistence type="inferred from homology"/>
<dbReference type="PANTHER" id="PTHR34106:SF1">
    <property type="entry name" value="1,4-BETA-MANNOSYL-N-ACETYLGLUCOSAMINE PHOSPHORYLASE"/>
    <property type="match status" value="1"/>
</dbReference>
<dbReference type="EMBL" id="KJ631384">
    <property type="protein sequence ID" value="AIF25974.1"/>
    <property type="molecule type" value="Genomic_DNA"/>
</dbReference>
<dbReference type="Pfam" id="PF04041">
    <property type="entry name" value="Glyco_hydro_130"/>
    <property type="match status" value="1"/>
</dbReference>
<dbReference type="InterPro" id="IPR007184">
    <property type="entry name" value="Mannoside_phosphorylase"/>
</dbReference>
<evidence type="ECO:0000256" key="1">
    <source>
        <dbReference type="ARBA" id="ARBA00022676"/>
    </source>
</evidence>
<dbReference type="CDD" id="cd08993">
    <property type="entry name" value="GH130"/>
    <property type="match status" value="1"/>
</dbReference>
<feature type="compositionally biased region" description="Basic residues" evidence="4">
    <location>
        <begin position="251"/>
        <end position="260"/>
    </location>
</feature>
<evidence type="ECO:0000256" key="3">
    <source>
        <dbReference type="ARBA" id="ARBA00024356"/>
    </source>
</evidence>
<dbReference type="GO" id="GO:0016798">
    <property type="term" value="F:hydrolase activity, acting on glycosyl bonds"/>
    <property type="evidence" value="ECO:0007669"/>
    <property type="project" value="UniProtKB-KW"/>
</dbReference>
<dbReference type="Gene3D" id="2.115.10.20">
    <property type="entry name" value="Glycosyl hydrolase domain, family 43"/>
    <property type="match status" value="1"/>
</dbReference>
<keyword evidence="2" id="KW-0808">Transferase</keyword>
<keyword evidence="1" id="KW-0328">Glycosyltransferase</keyword>
<protein>
    <submittedName>
        <fullName evidence="5">Putative glycosidase related protein</fullName>
    </submittedName>
</protein>
<organism evidence="5">
    <name type="scientific">uncultured bacterium Ad_095_K16_contig2</name>
    <dbReference type="NCBI Taxonomy" id="1489294"/>
    <lineage>
        <taxon>Bacteria</taxon>
        <taxon>environmental samples</taxon>
    </lineage>
</organism>
<dbReference type="SUPFAM" id="SSF52266">
    <property type="entry name" value="SGNH hydrolase"/>
    <property type="match status" value="1"/>
</dbReference>
<evidence type="ECO:0000256" key="4">
    <source>
        <dbReference type="SAM" id="MobiDB-lite"/>
    </source>
</evidence>
<reference evidence="5" key="1">
    <citation type="submission" date="2014-03" db="EMBL/GenBank/DDBJ databases">
        <title>A sequence of cellulolytic fosmid clone of goat rumen metagenome.</title>
        <authorList>
            <person name="Lee K.-T."/>
            <person name="Kim J.-Y."/>
            <person name="Kim Y.-J."/>
            <person name="Ahn J.-H."/>
            <person name="Park M.-N."/>
            <person name="Kim J.-H."/>
            <person name="Kim T.-H."/>
        </authorList>
    </citation>
    <scope>NUCLEOTIDE SEQUENCE</scope>
</reference>
<dbReference type="InterPro" id="IPR036514">
    <property type="entry name" value="SGNH_hydro_sf"/>
</dbReference>
<comment type="similarity">
    <text evidence="3">Belongs to the glycosyl hydrolase 130 family.</text>
</comment>
<name>A0A0B4N017_9BACT</name>
<feature type="region of interest" description="Disordered" evidence="4">
    <location>
        <begin position="251"/>
        <end position="306"/>
    </location>
</feature>
<evidence type="ECO:0000256" key="2">
    <source>
        <dbReference type="ARBA" id="ARBA00022679"/>
    </source>
</evidence>
<dbReference type="SUPFAM" id="SSF75005">
    <property type="entry name" value="Arabinanase/levansucrase/invertase"/>
    <property type="match status" value="1"/>
</dbReference>
<dbReference type="AlphaFoldDB" id="A0A0B4N017"/>
<evidence type="ECO:0000313" key="5">
    <source>
        <dbReference type="EMBL" id="AIF25974.1"/>
    </source>
</evidence>
<accession>A0A0B4N017</accession>
<dbReference type="PANTHER" id="PTHR34106">
    <property type="entry name" value="GLYCOSIDASE"/>
    <property type="match status" value="1"/>
</dbReference>